<name>A0A6J4NHT6_9CYAN</name>
<dbReference type="AlphaFoldDB" id="A0A6J4NHT6"/>
<accession>A0A6J4NHT6</accession>
<organism evidence="1">
    <name type="scientific">uncultured Leptolyngbya sp</name>
    <dbReference type="NCBI Taxonomy" id="332963"/>
    <lineage>
        <taxon>Bacteria</taxon>
        <taxon>Bacillati</taxon>
        <taxon>Cyanobacteriota</taxon>
        <taxon>Cyanophyceae</taxon>
        <taxon>Leptolyngbyales</taxon>
        <taxon>Leptolyngbyaceae</taxon>
        <taxon>Leptolyngbya group</taxon>
        <taxon>Leptolyngbya</taxon>
        <taxon>environmental samples</taxon>
    </lineage>
</organism>
<protein>
    <submittedName>
        <fullName evidence="1">Uncharacterized protein</fullName>
    </submittedName>
</protein>
<evidence type="ECO:0000313" key="1">
    <source>
        <dbReference type="EMBL" id="CAA9388521.1"/>
    </source>
</evidence>
<reference evidence="1" key="1">
    <citation type="submission" date="2020-02" db="EMBL/GenBank/DDBJ databases">
        <authorList>
            <person name="Meier V. D."/>
        </authorList>
    </citation>
    <scope>NUCLEOTIDE SEQUENCE</scope>
    <source>
        <strain evidence="1">AVDCRST_MAG94</strain>
    </source>
</reference>
<proteinExistence type="predicted"/>
<gene>
    <name evidence="1" type="ORF">AVDCRST_MAG94-5269</name>
</gene>
<sequence>MPLQAPVTPAARKGVVEGCCLIATVGVPVALGLSITLSLKITLCLPL</sequence>
<dbReference type="EMBL" id="CADCTY010001815">
    <property type="protein sequence ID" value="CAA9388521.1"/>
    <property type="molecule type" value="Genomic_DNA"/>
</dbReference>